<dbReference type="PRINTS" id="PR00187">
    <property type="entry name" value="HAEMOCYANIN"/>
</dbReference>
<evidence type="ECO:0000313" key="8">
    <source>
        <dbReference type="Proteomes" id="UP000439903"/>
    </source>
</evidence>
<gene>
    <name evidence="7" type="ORF">F8M41_006789</name>
</gene>
<keyword evidence="8" id="KW-1185">Reference proteome</keyword>
<dbReference type="PANTHER" id="PTHR11511:SF4">
    <property type="entry name" value="PHENOLOXIDASE 2-RELATED"/>
    <property type="match status" value="1"/>
</dbReference>
<comment type="subcellular location">
    <subcellularLocation>
        <location evidence="1">Secreted</location>
    </subcellularLocation>
</comment>
<dbReference type="Gene3D" id="2.60.40.1520">
    <property type="entry name" value="Hemocyanin, C-terminal domain"/>
    <property type="match status" value="1"/>
</dbReference>
<dbReference type="InterPro" id="IPR005203">
    <property type="entry name" value="Hemocyanin_C"/>
</dbReference>
<organism evidence="7 8">
    <name type="scientific">Gigaspora margarita</name>
    <dbReference type="NCBI Taxonomy" id="4874"/>
    <lineage>
        <taxon>Eukaryota</taxon>
        <taxon>Fungi</taxon>
        <taxon>Fungi incertae sedis</taxon>
        <taxon>Mucoromycota</taxon>
        <taxon>Glomeromycotina</taxon>
        <taxon>Glomeromycetes</taxon>
        <taxon>Diversisporales</taxon>
        <taxon>Gigasporaceae</taxon>
        <taxon>Gigaspora</taxon>
    </lineage>
</organism>
<dbReference type="SUPFAM" id="SSF48056">
    <property type="entry name" value="Di-copper centre-containing domain"/>
    <property type="match status" value="1"/>
</dbReference>
<feature type="compositionally biased region" description="Low complexity" evidence="5">
    <location>
        <begin position="94"/>
        <end position="136"/>
    </location>
</feature>
<accession>A0A8H3X780</accession>
<sequence>MLSSIVPTYDIYYKESNKAFPNSAKRLENKSKRTLAYETKHKRDVESSTDPLEKELSYYGLVYMPKIRKRNPQKSLIKNKRTFKRADTDTNAQNLTSSTSTTNLTPSTSTINLTPSSSIINLTPSTSTTNSTVSTSNTTSTKDVIEFIALQLSKYRFIFPNPPPAKLNQNGWPDKDVYNPELDKMFWWRNDPVLNEFHEHWHLVMGKVDDDPRDRGGENFIYTHRQFLARYDADRLCVGMEKVVALPDYVTPIPDAFYPHPYLVQDWRGEKAHFTARPTNQTFHDIVKIADGEFSIYTVSGLEEERKSLIEWIDGGTNDKHPNPLKFVDSDASVLGHDLEVNLHNDGHQLLAYIMHPYTVGYPPSVLVGARAGLRDPLFWRWHRHLDNIYLRWQNYLGPSDFHHDAPNVTIRATDIILSFTDVLLKVYPDGQNDEWSEFGKNTFGGNNFDVNFTNSPIVTNEFHTKMKYRKYIWREDKNDEENISYLFPRDWHYFLRVTNEIDVISIITFRIFIVPEVFADSQVHWIELDKFKKILQPFEKAVIVREADKSIMIRKPAQKNESQFDESQILPEFKKEKNKLTTQAISEKLFCYCGWPYHMILPRGTKGKGTKFKLLVFISDGTNDMVPFYDQCGSTELCGGEKWSDKIPDSRPLGYPFNRPFKDGSYEKTFKGLHNVAIRDISIIWKDDDFSEF</sequence>
<dbReference type="GO" id="GO:0016491">
    <property type="term" value="F:oxidoreductase activity"/>
    <property type="evidence" value="ECO:0007669"/>
    <property type="project" value="InterPro"/>
</dbReference>
<dbReference type="InterPro" id="IPR008922">
    <property type="entry name" value="Di-copper_centre_dom_sf"/>
</dbReference>
<evidence type="ECO:0000256" key="5">
    <source>
        <dbReference type="SAM" id="MobiDB-lite"/>
    </source>
</evidence>
<protein>
    <submittedName>
        <fullName evidence="7">Di-copper centre-containing protein</fullName>
    </submittedName>
</protein>
<dbReference type="InterPro" id="IPR002227">
    <property type="entry name" value="Tyrosinase_Cu-bd"/>
</dbReference>
<name>A0A8H3X780_GIGMA</name>
<evidence type="ECO:0000256" key="4">
    <source>
        <dbReference type="ARBA" id="ARBA00023157"/>
    </source>
</evidence>
<dbReference type="AlphaFoldDB" id="A0A8H3X780"/>
<reference evidence="7 8" key="1">
    <citation type="journal article" date="2019" name="Environ. Microbiol.">
        <title>At the nexus of three kingdoms: the genome of the mycorrhizal fungus Gigaspora margarita provides insights into plant, endobacterial and fungal interactions.</title>
        <authorList>
            <person name="Venice F."/>
            <person name="Ghignone S."/>
            <person name="Salvioli di Fossalunga A."/>
            <person name="Amselem J."/>
            <person name="Novero M."/>
            <person name="Xianan X."/>
            <person name="Sedzielewska Toro K."/>
            <person name="Morin E."/>
            <person name="Lipzen A."/>
            <person name="Grigoriev I.V."/>
            <person name="Henrissat B."/>
            <person name="Martin F.M."/>
            <person name="Bonfante P."/>
        </authorList>
    </citation>
    <scope>NUCLEOTIDE SEQUENCE [LARGE SCALE GENOMIC DNA]</scope>
    <source>
        <strain evidence="7 8">BEG34</strain>
    </source>
</reference>
<dbReference type="InterPro" id="IPR013788">
    <property type="entry name" value="Hemocyanin/hexamerin"/>
</dbReference>
<evidence type="ECO:0000313" key="7">
    <source>
        <dbReference type="EMBL" id="KAF0421298.1"/>
    </source>
</evidence>
<dbReference type="PANTHER" id="PTHR11511">
    <property type="entry name" value="LARVAL STORAGE PROTEIN/PHENOLOXIDASE"/>
    <property type="match status" value="1"/>
</dbReference>
<feature type="domain" description="Tyrosinase copper-binding" evidence="6">
    <location>
        <begin position="376"/>
        <end position="387"/>
    </location>
</feature>
<dbReference type="Pfam" id="PF00372">
    <property type="entry name" value="Hemocyanin_M"/>
    <property type="match status" value="1"/>
</dbReference>
<dbReference type="Proteomes" id="UP000439903">
    <property type="component" value="Unassembled WGS sequence"/>
</dbReference>
<keyword evidence="4" id="KW-1015">Disulfide bond</keyword>
<dbReference type="OrthoDB" id="8119704at2759"/>
<evidence type="ECO:0000256" key="2">
    <source>
        <dbReference type="ARBA" id="ARBA00022525"/>
    </source>
</evidence>
<keyword evidence="3" id="KW-0479">Metal-binding</keyword>
<dbReference type="EMBL" id="WTPW01001674">
    <property type="protein sequence ID" value="KAF0421298.1"/>
    <property type="molecule type" value="Genomic_DNA"/>
</dbReference>
<dbReference type="InterPro" id="IPR037020">
    <property type="entry name" value="Hemocyanin_C_sf"/>
</dbReference>
<dbReference type="GO" id="GO:0046872">
    <property type="term" value="F:metal ion binding"/>
    <property type="evidence" value="ECO:0007669"/>
    <property type="project" value="UniProtKB-KW"/>
</dbReference>
<dbReference type="Gene3D" id="1.10.1280.10">
    <property type="entry name" value="Di-copper center containing domain from catechol oxidase"/>
    <property type="match status" value="1"/>
</dbReference>
<dbReference type="PROSITE" id="PS00498">
    <property type="entry name" value="TYROSINASE_2"/>
    <property type="match status" value="1"/>
</dbReference>
<dbReference type="InterPro" id="IPR000896">
    <property type="entry name" value="Hemocyanin/hexamerin_mid_dom"/>
</dbReference>
<dbReference type="GO" id="GO:0005576">
    <property type="term" value="C:extracellular region"/>
    <property type="evidence" value="ECO:0007669"/>
    <property type="project" value="UniProtKB-SubCell"/>
</dbReference>
<keyword evidence="2" id="KW-0964">Secreted</keyword>
<evidence type="ECO:0000256" key="1">
    <source>
        <dbReference type="ARBA" id="ARBA00004613"/>
    </source>
</evidence>
<feature type="region of interest" description="Disordered" evidence="5">
    <location>
        <begin position="85"/>
        <end position="136"/>
    </location>
</feature>
<dbReference type="InterPro" id="IPR014756">
    <property type="entry name" value="Ig_E-set"/>
</dbReference>
<evidence type="ECO:0000259" key="6">
    <source>
        <dbReference type="PROSITE" id="PS00498"/>
    </source>
</evidence>
<dbReference type="Pfam" id="PF03723">
    <property type="entry name" value="Hemocyanin_C"/>
    <property type="match status" value="1"/>
</dbReference>
<evidence type="ECO:0000256" key="3">
    <source>
        <dbReference type="ARBA" id="ARBA00022723"/>
    </source>
</evidence>
<dbReference type="SUPFAM" id="SSF81296">
    <property type="entry name" value="E set domains"/>
    <property type="match status" value="1"/>
</dbReference>
<comment type="caution">
    <text evidence="7">The sequence shown here is derived from an EMBL/GenBank/DDBJ whole genome shotgun (WGS) entry which is preliminary data.</text>
</comment>
<proteinExistence type="predicted"/>